<name>A0A7J9PGJ4_METMI</name>
<organism evidence="3 4">
    <name type="scientific">Methanococcus maripaludis</name>
    <name type="common">Methanococcus deltae</name>
    <dbReference type="NCBI Taxonomy" id="39152"/>
    <lineage>
        <taxon>Archaea</taxon>
        <taxon>Methanobacteriati</taxon>
        <taxon>Methanobacteriota</taxon>
        <taxon>Methanomada group</taxon>
        <taxon>Methanococci</taxon>
        <taxon>Methanococcales</taxon>
        <taxon>Methanococcaceae</taxon>
        <taxon>Methanococcus</taxon>
    </lineage>
</organism>
<accession>A0A7J9PGJ4</accession>
<evidence type="ECO:0000259" key="2">
    <source>
        <dbReference type="SMART" id="SM00487"/>
    </source>
</evidence>
<dbReference type="GO" id="GO:0003677">
    <property type="term" value="F:DNA binding"/>
    <property type="evidence" value="ECO:0007669"/>
    <property type="project" value="InterPro"/>
</dbReference>
<proteinExistence type="predicted"/>
<dbReference type="InterPro" id="IPR006935">
    <property type="entry name" value="Helicase/UvrB_N"/>
</dbReference>
<reference evidence="3 4" key="1">
    <citation type="submission" date="2020-07" db="EMBL/GenBank/DDBJ databases">
        <title>Genomic Encyclopedia of Type Strains, Phase IV (KMG-V): Genome sequencing to study the core and pangenomes of soil and plant-associated prokaryotes.</title>
        <authorList>
            <person name="Whitman W."/>
        </authorList>
    </citation>
    <scope>NUCLEOTIDE SEQUENCE [LARGE SCALE GENOMIC DNA]</scope>
    <source>
        <strain evidence="3 4">C8</strain>
    </source>
</reference>
<evidence type="ECO:0000313" key="4">
    <source>
        <dbReference type="Proteomes" id="UP000533207"/>
    </source>
</evidence>
<evidence type="ECO:0000256" key="1">
    <source>
        <dbReference type="SAM" id="Coils"/>
    </source>
</evidence>
<protein>
    <submittedName>
        <fullName evidence="3">Putative house-cleaning noncanonical NTP pyrophosphatase (MazG superfamily)</fullName>
    </submittedName>
</protein>
<gene>
    <name evidence="3" type="ORF">HNP90_000706</name>
</gene>
<keyword evidence="1" id="KW-0175">Coiled coil</keyword>
<dbReference type="EMBL" id="JACDUL010000002">
    <property type="protein sequence ID" value="MBA2861827.1"/>
    <property type="molecule type" value="Genomic_DNA"/>
</dbReference>
<dbReference type="Pfam" id="PF04851">
    <property type="entry name" value="ResIII"/>
    <property type="match status" value="1"/>
</dbReference>
<dbReference type="GO" id="GO:0140097">
    <property type="term" value="F:catalytic activity, acting on DNA"/>
    <property type="evidence" value="ECO:0007669"/>
    <property type="project" value="UniProtKB-ARBA"/>
</dbReference>
<dbReference type="OMA" id="KFTEGWN"/>
<dbReference type="SUPFAM" id="SSF52540">
    <property type="entry name" value="P-loop containing nucleoside triphosphate hydrolases"/>
    <property type="match status" value="1"/>
</dbReference>
<sequence>MARAKQQRKLQNHLLLNRYISSLFGFKKLDDFRRKLDDIPEGINQNGKFYFTEVLQNLNINDELRQKLEQYDENIQEYLNKINEKRETPILLKYYQYLAVLFTELYLDKYYNEFDVFYDELINYAEHMREVERDKNVPYPKENGLNKLVYWAATGSGKTIIMHINYLQIMRYNKTSYDNILLITPSESLTAQHMAELSISNIRNRCFNFQLNLDNFGVQNPIIVIDNYKLKQDVKTQDGKSVPVEFFGENNIVFVDEGHKGSGGKEWKSNRESLVGKHGFIFEYSATFGELAADDDLFEEYATSIIFDYRYKYFYEDGFGKDYSILNLRNKNDYDNDEYLVGALLSLYEQKKYMNDNSRGIRKFKLENPLMIFVGSSVSGKKTESDVLNVVKFIAKFVNEENSMKKCIKNIFTNKSSIVDEHDQPIFNRKFSYLRELIRNNQLNIDEIYDNVISDLFYVKSSKILEFVDIKKAEGEIGLRFGHDADYFGVINIGDTASFIKLAESENENEYFKTDIKSNLEKTLFGKIENKNSKINFLIGSKKFIEGWNSYRVSSMCLLNIGKKEGAQIIQLFGRGVRLRGYENSLKRSQYLKDHKRLDDSIIVPEKLEILETLNIFGMNANYMEVFRETLKGEGISEYETFKLKIKPTLPGFNLYIPRKSKDAGEFKDEVQITTYNNFKSTVGLDLRSKIERLDSKDKIAETHGDSTIKELLFTDEIVSMMDFDRVYLEIMKYKGLKKYSNMYFTKKDLIELINKKAYYIRCKEEILEITKDHNLGKLQKLEDYAIQLLKSMVDKIYGQEKQRWYQKNLSYEVLDEQDHRMIPEDYIFTINCTERDLKWDMNEFTDTLIKYVRKNASSDDDVIYSENSSFGYDEATILEFFANETHLFQPLIYKNEDERLKFIKLSPTALVESERKFLNYLTEYIERNKDNLPFDRAYLLRNPSRTGIGFFETKGFYPDFILWTINGNKQSIAFIDPKGLMLMNQDDEKLRLYEDIKQIQDSINKRGDIQLNLDAFITSVTNYRDLKTQWDATKDELENKNILFLEDGHECIRKMFNKLYA</sequence>
<dbReference type="RefSeq" id="WP_011976470.1">
    <property type="nucleotide sequence ID" value="NZ_JACDUL010000002.1"/>
</dbReference>
<dbReference type="Gene3D" id="3.40.50.300">
    <property type="entry name" value="P-loop containing nucleotide triphosphate hydrolases"/>
    <property type="match status" value="1"/>
</dbReference>
<dbReference type="InterPro" id="IPR027417">
    <property type="entry name" value="P-loop_NTPase"/>
</dbReference>
<dbReference type="GO" id="GO:0120545">
    <property type="term" value="F:nucleic acid conformation isomerase activity"/>
    <property type="evidence" value="ECO:0007669"/>
    <property type="project" value="UniProtKB-ARBA"/>
</dbReference>
<dbReference type="GO" id="GO:0016787">
    <property type="term" value="F:hydrolase activity"/>
    <property type="evidence" value="ECO:0007669"/>
    <property type="project" value="InterPro"/>
</dbReference>
<dbReference type="AlphaFoldDB" id="A0A7J9PGJ4"/>
<dbReference type="InterPro" id="IPR014001">
    <property type="entry name" value="Helicase_ATP-bd"/>
</dbReference>
<dbReference type="Proteomes" id="UP000533207">
    <property type="component" value="Unassembled WGS sequence"/>
</dbReference>
<evidence type="ECO:0000313" key="3">
    <source>
        <dbReference type="EMBL" id="MBA2861827.1"/>
    </source>
</evidence>
<feature type="domain" description="Helicase ATP-binding" evidence="2">
    <location>
        <begin position="110"/>
        <end position="314"/>
    </location>
</feature>
<dbReference type="SMART" id="SM00487">
    <property type="entry name" value="DEXDc"/>
    <property type="match status" value="1"/>
</dbReference>
<dbReference type="GO" id="GO:0005524">
    <property type="term" value="F:ATP binding"/>
    <property type="evidence" value="ECO:0007669"/>
    <property type="project" value="InterPro"/>
</dbReference>
<feature type="coiled-coil region" evidence="1">
    <location>
        <begin position="61"/>
        <end position="88"/>
    </location>
</feature>
<comment type="caution">
    <text evidence="3">The sequence shown here is derived from an EMBL/GenBank/DDBJ whole genome shotgun (WGS) entry which is preliminary data.</text>
</comment>